<name>A0A183CWM9_9BILA</name>
<evidence type="ECO:0000313" key="9">
    <source>
        <dbReference type="WBParaSite" id="GPUH_0000087001-mRNA-1"/>
    </source>
</evidence>
<comment type="subcellular location">
    <subcellularLocation>
        <location evidence="1">Membrane</location>
    </subcellularLocation>
</comment>
<feature type="domain" description="Amino acid transporter transmembrane" evidence="6">
    <location>
        <begin position="2"/>
        <end position="55"/>
    </location>
</feature>
<keyword evidence="2 5" id="KW-0812">Transmembrane</keyword>
<dbReference type="WBParaSite" id="GPUH_0000087001-mRNA-1">
    <property type="protein sequence ID" value="GPUH_0000087001-mRNA-1"/>
    <property type="gene ID" value="GPUH_0000087001"/>
</dbReference>
<sequence length="156" mass="17184">MMLAIVFVAESLPTFGPLLDLVGGSTLTLTSLVFPCFFYMYLTVADDMAQEKGEKNNSNVMPTFIDVLIRTPKLRLLICLLIIGFGLVGSAAVTYTAIKELATTHFTAPCYVQPFLRNAATKPAESHLNCCGVWQNITRLGDVSECNPYRDFYSQA</sequence>
<evidence type="ECO:0000313" key="7">
    <source>
        <dbReference type="EMBL" id="VDK28925.1"/>
    </source>
</evidence>
<evidence type="ECO:0000256" key="5">
    <source>
        <dbReference type="SAM" id="Phobius"/>
    </source>
</evidence>
<evidence type="ECO:0000256" key="4">
    <source>
        <dbReference type="ARBA" id="ARBA00023136"/>
    </source>
</evidence>
<accession>A0A183CWM9</accession>
<dbReference type="AlphaFoldDB" id="A0A183CWM9"/>
<protein>
    <submittedName>
        <fullName evidence="9">Aa_trans domain-containing protein</fullName>
    </submittedName>
</protein>
<reference evidence="7 8" key="2">
    <citation type="submission" date="2018-11" db="EMBL/GenBank/DDBJ databases">
        <authorList>
            <consortium name="Pathogen Informatics"/>
        </authorList>
    </citation>
    <scope>NUCLEOTIDE SEQUENCE [LARGE SCALE GENOMIC DNA]</scope>
</reference>
<dbReference type="OrthoDB" id="5863142at2759"/>
<feature type="transmembrane region" description="Helical" evidence="5">
    <location>
        <begin position="76"/>
        <end position="98"/>
    </location>
</feature>
<reference evidence="9" key="1">
    <citation type="submission" date="2016-06" db="UniProtKB">
        <authorList>
            <consortium name="WormBaseParasite"/>
        </authorList>
    </citation>
    <scope>IDENTIFICATION</scope>
</reference>
<organism evidence="9">
    <name type="scientific">Gongylonema pulchrum</name>
    <dbReference type="NCBI Taxonomy" id="637853"/>
    <lineage>
        <taxon>Eukaryota</taxon>
        <taxon>Metazoa</taxon>
        <taxon>Ecdysozoa</taxon>
        <taxon>Nematoda</taxon>
        <taxon>Chromadorea</taxon>
        <taxon>Rhabditida</taxon>
        <taxon>Spirurina</taxon>
        <taxon>Spiruromorpha</taxon>
        <taxon>Spiruroidea</taxon>
        <taxon>Gongylonematidae</taxon>
        <taxon>Gongylonema</taxon>
    </lineage>
</organism>
<keyword evidence="4 5" id="KW-0472">Membrane</keyword>
<keyword evidence="3 5" id="KW-1133">Transmembrane helix</keyword>
<dbReference type="Pfam" id="PF01490">
    <property type="entry name" value="Aa_trans"/>
    <property type="match status" value="1"/>
</dbReference>
<feature type="transmembrane region" description="Helical" evidence="5">
    <location>
        <begin position="21"/>
        <end position="42"/>
    </location>
</feature>
<dbReference type="Proteomes" id="UP000271098">
    <property type="component" value="Unassembled WGS sequence"/>
</dbReference>
<proteinExistence type="predicted"/>
<dbReference type="EMBL" id="UYRT01000900">
    <property type="protein sequence ID" value="VDK28925.1"/>
    <property type="molecule type" value="Genomic_DNA"/>
</dbReference>
<evidence type="ECO:0000256" key="3">
    <source>
        <dbReference type="ARBA" id="ARBA00022989"/>
    </source>
</evidence>
<evidence type="ECO:0000256" key="2">
    <source>
        <dbReference type="ARBA" id="ARBA00022692"/>
    </source>
</evidence>
<keyword evidence="8" id="KW-1185">Reference proteome</keyword>
<evidence type="ECO:0000313" key="8">
    <source>
        <dbReference type="Proteomes" id="UP000271098"/>
    </source>
</evidence>
<dbReference type="InterPro" id="IPR013057">
    <property type="entry name" value="AA_transpt_TM"/>
</dbReference>
<gene>
    <name evidence="7" type="ORF">GPUH_LOCUS870</name>
</gene>
<evidence type="ECO:0000256" key="1">
    <source>
        <dbReference type="ARBA" id="ARBA00004370"/>
    </source>
</evidence>
<dbReference type="GO" id="GO:0016020">
    <property type="term" value="C:membrane"/>
    <property type="evidence" value="ECO:0007669"/>
    <property type="project" value="UniProtKB-SubCell"/>
</dbReference>
<evidence type="ECO:0000259" key="6">
    <source>
        <dbReference type="Pfam" id="PF01490"/>
    </source>
</evidence>